<dbReference type="Gene3D" id="3.40.50.1820">
    <property type="entry name" value="alpha/beta hydrolase"/>
    <property type="match status" value="1"/>
</dbReference>
<dbReference type="PANTHER" id="PTHR48081:SF8">
    <property type="entry name" value="ALPHA_BETA HYDROLASE FOLD-3 DOMAIN-CONTAINING PROTEIN-RELATED"/>
    <property type="match status" value="1"/>
</dbReference>
<keyword evidence="4" id="KW-1185">Reference proteome</keyword>
<evidence type="ECO:0000259" key="2">
    <source>
        <dbReference type="Pfam" id="PF07859"/>
    </source>
</evidence>
<dbReference type="Proteomes" id="UP001138757">
    <property type="component" value="Unassembled WGS sequence"/>
</dbReference>
<evidence type="ECO:0000313" key="3">
    <source>
        <dbReference type="EMBL" id="MBT2186446.1"/>
    </source>
</evidence>
<dbReference type="InterPro" id="IPR013094">
    <property type="entry name" value="AB_hydrolase_3"/>
</dbReference>
<sequence length="316" mass="33320">MSRHLVDPELTAMLDVFPGITLSTETIVAMRAQMGTMAMPRDTYARPHVTIEDRTVPGPDGAPDVPVTLYRPTDATGKVPVLLYLHGGGYVMGTAESSGAGAVRTADEVKCLVVSVDYRLAPETKAPGAAEDAHAVLAWLNKEAAALGIDTDRIAIGGDSAGGGLAAATALLARDKGLYKLCFQLLVYPMLDDRTAANGAQNPHVGDFIWQHDHNVFAWTAYLGAAPGGDDVSPYAAAARAKDLAGLPPAYISVGALDLFLEEDMAYAARLAAAGVPTELHVYPGAYHAFEFNAESDVSIRAEADKRRALKRAFAA</sequence>
<accession>A0A9X1DAK5</accession>
<gene>
    <name evidence="3" type="ORF">KK488_05740</name>
</gene>
<dbReference type="AlphaFoldDB" id="A0A9X1DAK5"/>
<dbReference type="PANTHER" id="PTHR48081">
    <property type="entry name" value="AB HYDROLASE SUPERFAMILY PROTEIN C4A8.06C"/>
    <property type="match status" value="1"/>
</dbReference>
<comment type="caution">
    <text evidence="3">The sequence shown here is derived from an EMBL/GenBank/DDBJ whole genome shotgun (WGS) entry which is preliminary data.</text>
</comment>
<reference evidence="3" key="1">
    <citation type="submission" date="2021-05" db="EMBL/GenBank/DDBJ databases">
        <title>Genome of Sphingobium sp. strain.</title>
        <authorList>
            <person name="Fan R."/>
        </authorList>
    </citation>
    <scope>NUCLEOTIDE SEQUENCE</scope>
    <source>
        <strain evidence="3">H33</strain>
    </source>
</reference>
<dbReference type="InterPro" id="IPR029058">
    <property type="entry name" value="AB_hydrolase_fold"/>
</dbReference>
<evidence type="ECO:0000256" key="1">
    <source>
        <dbReference type="ARBA" id="ARBA00022801"/>
    </source>
</evidence>
<dbReference type="InterPro" id="IPR050300">
    <property type="entry name" value="GDXG_lipolytic_enzyme"/>
</dbReference>
<dbReference type="SUPFAM" id="SSF53474">
    <property type="entry name" value="alpha/beta-Hydrolases"/>
    <property type="match status" value="1"/>
</dbReference>
<dbReference type="RefSeq" id="WP_214622186.1">
    <property type="nucleotide sequence ID" value="NZ_JAHGAW010000003.1"/>
</dbReference>
<dbReference type="GO" id="GO:0016787">
    <property type="term" value="F:hydrolase activity"/>
    <property type="evidence" value="ECO:0007669"/>
    <property type="project" value="UniProtKB-KW"/>
</dbReference>
<dbReference type="EMBL" id="JAHGAW010000003">
    <property type="protein sequence ID" value="MBT2186446.1"/>
    <property type="molecule type" value="Genomic_DNA"/>
</dbReference>
<keyword evidence="1 3" id="KW-0378">Hydrolase</keyword>
<protein>
    <submittedName>
        <fullName evidence="3">Alpha/beta hydrolase</fullName>
    </submittedName>
</protein>
<proteinExistence type="predicted"/>
<name>A0A9X1DAK5_9SPHN</name>
<evidence type="ECO:0000313" key="4">
    <source>
        <dbReference type="Proteomes" id="UP001138757"/>
    </source>
</evidence>
<dbReference type="Pfam" id="PF07859">
    <property type="entry name" value="Abhydrolase_3"/>
    <property type="match status" value="1"/>
</dbReference>
<organism evidence="3 4">
    <name type="scientific">Sphingobium nicotianae</name>
    <dbReference type="NCBI Taxonomy" id="2782607"/>
    <lineage>
        <taxon>Bacteria</taxon>
        <taxon>Pseudomonadati</taxon>
        <taxon>Pseudomonadota</taxon>
        <taxon>Alphaproteobacteria</taxon>
        <taxon>Sphingomonadales</taxon>
        <taxon>Sphingomonadaceae</taxon>
        <taxon>Sphingobium</taxon>
    </lineage>
</organism>
<feature type="domain" description="Alpha/beta hydrolase fold-3" evidence="2">
    <location>
        <begin position="82"/>
        <end position="290"/>
    </location>
</feature>